<organism evidence="1 2">
    <name type="scientific">Promethearchaeum syntrophicum</name>
    <dbReference type="NCBI Taxonomy" id="2594042"/>
    <lineage>
        <taxon>Archaea</taxon>
        <taxon>Promethearchaeati</taxon>
        <taxon>Promethearchaeota</taxon>
        <taxon>Promethearchaeia</taxon>
        <taxon>Promethearchaeales</taxon>
        <taxon>Promethearchaeaceae</taxon>
        <taxon>Promethearchaeum</taxon>
    </lineage>
</organism>
<reference evidence="1 2" key="2">
    <citation type="journal article" date="2024" name="Int. J. Syst. Evol. Microbiol.">
        <title>Promethearchaeum syntrophicum gen. nov., sp. nov., an anaerobic, obligately syntrophic archaeon, the first isolate of the lineage 'Asgard' archaea, and proposal of the new archaeal phylum Promethearchaeota phyl. nov. and kingdom Promethearchaeati regn. nov.</title>
        <authorList>
            <person name="Imachi H."/>
            <person name="Nobu M.K."/>
            <person name="Kato S."/>
            <person name="Takaki Y."/>
            <person name="Miyazaki M."/>
            <person name="Miyata M."/>
            <person name="Ogawara M."/>
            <person name="Saito Y."/>
            <person name="Sakai S."/>
            <person name="Tahara Y.O."/>
            <person name="Takano Y."/>
            <person name="Tasumi E."/>
            <person name="Uematsu K."/>
            <person name="Yoshimura T."/>
            <person name="Itoh T."/>
            <person name="Ohkuma M."/>
            <person name="Takai K."/>
        </authorList>
    </citation>
    <scope>NUCLEOTIDE SEQUENCE [LARGE SCALE GENOMIC DNA]</scope>
    <source>
        <strain evidence="1 2">MK-D1</strain>
    </source>
</reference>
<sequence>MGRLTYNIIGLEEFAISFQDYCVSCEWQRRCRYGKTEPFQIHVSCKELTAALDFKKAKAMDKVGQKNPDWDWDQREQKAKVSKVQIFSKLWNDKVKKHKEESFCLDSRRLDSMLTSQRGEEWWSEFREIMSIIEKECSKIS</sequence>
<dbReference type="AlphaFoldDB" id="A0A5B9D7E2"/>
<keyword evidence="2" id="KW-1185">Reference proteome</keyword>
<name>A0A5B9D7E2_9ARCH</name>
<protein>
    <submittedName>
        <fullName evidence="1">Uncharacterized protein</fullName>
    </submittedName>
</protein>
<reference evidence="1 2" key="1">
    <citation type="journal article" date="2020" name="Nature">
        <title>Isolation of an archaeon at the prokaryote-eukaryote interface.</title>
        <authorList>
            <person name="Imachi H."/>
            <person name="Nobu M.K."/>
            <person name="Nakahara N."/>
            <person name="Morono Y."/>
            <person name="Ogawara M."/>
            <person name="Takaki Y."/>
            <person name="Takano Y."/>
            <person name="Uematsu K."/>
            <person name="Ikuta T."/>
            <person name="Ito M."/>
            <person name="Matsui Y."/>
            <person name="Miyazaki M."/>
            <person name="Murata K."/>
            <person name="Saito Y."/>
            <person name="Sakai S."/>
            <person name="Song C."/>
            <person name="Tasumi E."/>
            <person name="Yamanaka Y."/>
            <person name="Yamaguchi T."/>
            <person name="Kamagata Y."/>
            <person name="Tamaki H."/>
            <person name="Takai K."/>
        </authorList>
    </citation>
    <scope>NUCLEOTIDE SEQUENCE [LARGE SCALE GENOMIC DNA]</scope>
    <source>
        <strain evidence="1 2">MK-D1</strain>
    </source>
</reference>
<evidence type="ECO:0000313" key="1">
    <source>
        <dbReference type="EMBL" id="QEE14923.1"/>
    </source>
</evidence>
<dbReference type="KEGG" id="psyt:DSAG12_00745"/>
<dbReference type="GeneID" id="41328747"/>
<gene>
    <name evidence="1" type="ORF">DSAG12_00745</name>
</gene>
<proteinExistence type="predicted"/>
<evidence type="ECO:0000313" key="2">
    <source>
        <dbReference type="Proteomes" id="UP000321408"/>
    </source>
</evidence>
<dbReference type="EMBL" id="CP042905">
    <property type="protein sequence ID" value="QEE14923.1"/>
    <property type="molecule type" value="Genomic_DNA"/>
</dbReference>
<accession>A0A5B9D7E2</accession>
<dbReference type="Proteomes" id="UP000321408">
    <property type="component" value="Chromosome"/>
</dbReference>
<dbReference type="RefSeq" id="WP_147661857.1">
    <property type="nucleotide sequence ID" value="NZ_CP042905.2"/>
</dbReference>